<dbReference type="AlphaFoldDB" id="A0AAD5IVY5"/>
<reference evidence="1" key="1">
    <citation type="journal article" date="2022" name="Plant J.">
        <title>Strategies of tolerance reflected in two North American maple genomes.</title>
        <authorList>
            <person name="McEvoy S.L."/>
            <person name="Sezen U.U."/>
            <person name="Trouern-Trend A."/>
            <person name="McMahon S.M."/>
            <person name="Schaberg P.G."/>
            <person name="Yang J."/>
            <person name="Wegrzyn J.L."/>
            <person name="Swenson N.G."/>
        </authorList>
    </citation>
    <scope>NUCLEOTIDE SEQUENCE</scope>
    <source>
        <strain evidence="1">91603</strain>
    </source>
</reference>
<sequence>MWEYVSGTVICPKSIDNDYDKLKHRWNTVNAKIMTWINNSVESSIAILLAKFQNAKDDWDYLAITYSQSNFPRSSMRHRLPLLTVSIVVNELLAKETRLKYLCLMSDSDSSQVFATGSQGLIHVISKPKSKVAMDECNYYHKSACPKSNAN</sequence>
<dbReference type="EMBL" id="JAJSOW010000102">
    <property type="protein sequence ID" value="KAI9177997.1"/>
    <property type="molecule type" value="Genomic_DNA"/>
</dbReference>
<evidence type="ECO:0000313" key="1">
    <source>
        <dbReference type="EMBL" id="KAI9177997.1"/>
    </source>
</evidence>
<reference evidence="1" key="2">
    <citation type="submission" date="2023-02" db="EMBL/GenBank/DDBJ databases">
        <authorList>
            <person name="Swenson N.G."/>
            <person name="Wegrzyn J.L."/>
            <person name="Mcevoy S.L."/>
        </authorList>
    </citation>
    <scope>NUCLEOTIDE SEQUENCE</scope>
    <source>
        <strain evidence="1">91603</strain>
        <tissue evidence="1">Leaf</tissue>
    </source>
</reference>
<accession>A0AAD5IVY5</accession>
<evidence type="ECO:0000313" key="2">
    <source>
        <dbReference type="Proteomes" id="UP001064489"/>
    </source>
</evidence>
<keyword evidence="2" id="KW-1185">Reference proteome</keyword>
<dbReference type="Proteomes" id="UP001064489">
    <property type="component" value="Chromosome 5"/>
</dbReference>
<proteinExistence type="predicted"/>
<protein>
    <submittedName>
        <fullName evidence="1">Uncharacterized protein</fullName>
    </submittedName>
</protein>
<comment type="caution">
    <text evidence="1">The sequence shown here is derived from an EMBL/GenBank/DDBJ whole genome shotgun (WGS) entry which is preliminary data.</text>
</comment>
<organism evidence="1 2">
    <name type="scientific">Acer negundo</name>
    <name type="common">Box elder</name>
    <dbReference type="NCBI Taxonomy" id="4023"/>
    <lineage>
        <taxon>Eukaryota</taxon>
        <taxon>Viridiplantae</taxon>
        <taxon>Streptophyta</taxon>
        <taxon>Embryophyta</taxon>
        <taxon>Tracheophyta</taxon>
        <taxon>Spermatophyta</taxon>
        <taxon>Magnoliopsida</taxon>
        <taxon>eudicotyledons</taxon>
        <taxon>Gunneridae</taxon>
        <taxon>Pentapetalae</taxon>
        <taxon>rosids</taxon>
        <taxon>malvids</taxon>
        <taxon>Sapindales</taxon>
        <taxon>Sapindaceae</taxon>
        <taxon>Hippocastanoideae</taxon>
        <taxon>Acereae</taxon>
        <taxon>Acer</taxon>
    </lineage>
</organism>
<gene>
    <name evidence="1" type="ORF">LWI28_021535</name>
</gene>
<name>A0AAD5IVY5_ACENE</name>